<gene>
    <name evidence="2" type="ORF">TNCV_140091</name>
</gene>
<evidence type="ECO:0000256" key="1">
    <source>
        <dbReference type="SAM" id="MobiDB-lite"/>
    </source>
</evidence>
<proteinExistence type="predicted"/>
<protein>
    <submittedName>
        <fullName evidence="2">Uncharacterized protein</fullName>
    </submittedName>
</protein>
<comment type="caution">
    <text evidence="2">The sequence shown here is derived from an EMBL/GenBank/DDBJ whole genome shotgun (WGS) entry which is preliminary data.</text>
</comment>
<feature type="region of interest" description="Disordered" evidence="1">
    <location>
        <begin position="139"/>
        <end position="164"/>
    </location>
</feature>
<dbReference type="EMBL" id="BMAU01021171">
    <property type="protein sequence ID" value="GFX93065.1"/>
    <property type="molecule type" value="Genomic_DNA"/>
</dbReference>
<sequence length="164" mass="18416">MQQDYQLPITFGATAQIKYFPPLQFHAEIVELEIEVVSPSIVPSGNFLELNRTVTYIVLRPTTGVLLTPCHDELRGPRSDYVRQGVVRQLMLVRKPGAPWEDFSIRGSRQTSLHHLHTLAEHSGTAFMPSLTLPVDYSPDIHSPFQPQTPPRQLKSSLCGGCRN</sequence>
<accession>A0A8X6REB6</accession>
<evidence type="ECO:0000313" key="2">
    <source>
        <dbReference type="EMBL" id="GFX93065.1"/>
    </source>
</evidence>
<reference evidence="2" key="1">
    <citation type="submission" date="2020-08" db="EMBL/GenBank/DDBJ databases">
        <title>Multicomponent nature underlies the extraordinary mechanical properties of spider dragline silk.</title>
        <authorList>
            <person name="Kono N."/>
            <person name="Nakamura H."/>
            <person name="Mori M."/>
            <person name="Yoshida Y."/>
            <person name="Ohtoshi R."/>
            <person name="Malay A.D."/>
            <person name="Moran D.A.P."/>
            <person name="Tomita M."/>
            <person name="Numata K."/>
            <person name="Arakawa K."/>
        </authorList>
    </citation>
    <scope>NUCLEOTIDE SEQUENCE</scope>
</reference>
<keyword evidence="3" id="KW-1185">Reference proteome</keyword>
<dbReference type="Proteomes" id="UP000887159">
    <property type="component" value="Unassembled WGS sequence"/>
</dbReference>
<name>A0A8X6REB6_TRICX</name>
<organism evidence="2 3">
    <name type="scientific">Trichonephila clavipes</name>
    <name type="common">Golden silk orbweaver</name>
    <name type="synonym">Nephila clavipes</name>
    <dbReference type="NCBI Taxonomy" id="2585209"/>
    <lineage>
        <taxon>Eukaryota</taxon>
        <taxon>Metazoa</taxon>
        <taxon>Ecdysozoa</taxon>
        <taxon>Arthropoda</taxon>
        <taxon>Chelicerata</taxon>
        <taxon>Arachnida</taxon>
        <taxon>Araneae</taxon>
        <taxon>Araneomorphae</taxon>
        <taxon>Entelegynae</taxon>
        <taxon>Araneoidea</taxon>
        <taxon>Nephilidae</taxon>
        <taxon>Trichonephila</taxon>
    </lineage>
</organism>
<dbReference type="AlphaFoldDB" id="A0A8X6REB6"/>
<evidence type="ECO:0000313" key="3">
    <source>
        <dbReference type="Proteomes" id="UP000887159"/>
    </source>
</evidence>